<accession>A0A4U5MRC2</accession>
<reference evidence="2 3" key="2">
    <citation type="journal article" date="2019" name="G3 (Bethesda)">
        <title>Hybrid Assembly of the Genome of the Entomopathogenic Nematode Steinernema carpocapsae Identifies the X-Chromosome.</title>
        <authorList>
            <person name="Serra L."/>
            <person name="Macchietto M."/>
            <person name="Macias-Munoz A."/>
            <person name="McGill C.J."/>
            <person name="Rodriguez I.M."/>
            <person name="Rodriguez B."/>
            <person name="Murad R."/>
            <person name="Mortazavi A."/>
        </authorList>
    </citation>
    <scope>NUCLEOTIDE SEQUENCE [LARGE SCALE GENOMIC DNA]</scope>
    <source>
        <strain evidence="2 3">ALL</strain>
    </source>
</reference>
<evidence type="ECO:0000313" key="2">
    <source>
        <dbReference type="EMBL" id="TKR72226.1"/>
    </source>
</evidence>
<organism evidence="2 3">
    <name type="scientific">Steinernema carpocapsae</name>
    <name type="common">Entomopathogenic nematode</name>
    <dbReference type="NCBI Taxonomy" id="34508"/>
    <lineage>
        <taxon>Eukaryota</taxon>
        <taxon>Metazoa</taxon>
        <taxon>Ecdysozoa</taxon>
        <taxon>Nematoda</taxon>
        <taxon>Chromadorea</taxon>
        <taxon>Rhabditida</taxon>
        <taxon>Tylenchina</taxon>
        <taxon>Panagrolaimomorpha</taxon>
        <taxon>Strongyloidoidea</taxon>
        <taxon>Steinernematidae</taxon>
        <taxon>Steinernema</taxon>
    </lineage>
</organism>
<name>A0A4U5MRC2_STECR</name>
<dbReference type="Proteomes" id="UP000298663">
    <property type="component" value="Unassembled WGS sequence"/>
</dbReference>
<sequence>MCPENTVTFFQLPTRRTQRPSPSTASNGLLRTPLRHPSGHPDQRPEPLGQGVPPPQVVQFRRHVHEALADPRESFSHANASLLLHAPRSLSQLKETEGTVRGPVQLVRLARMHRRRPGQPPLRESVHSSALSRRIRLPRRIPSTLLHTGTYKESS</sequence>
<gene>
    <name evidence="2" type="ORF">L596_019710</name>
</gene>
<dbReference type="AlphaFoldDB" id="A0A4U5MRC2"/>
<feature type="region of interest" description="Disordered" evidence="1">
    <location>
        <begin position="1"/>
        <end position="55"/>
    </location>
</feature>
<dbReference type="EMBL" id="AZBU02000006">
    <property type="protein sequence ID" value="TKR72226.1"/>
    <property type="molecule type" value="Genomic_DNA"/>
</dbReference>
<reference evidence="2 3" key="1">
    <citation type="journal article" date="2015" name="Genome Biol.">
        <title>Comparative genomics of Steinernema reveals deeply conserved gene regulatory networks.</title>
        <authorList>
            <person name="Dillman A.R."/>
            <person name="Macchietto M."/>
            <person name="Porter C.F."/>
            <person name="Rogers A."/>
            <person name="Williams B."/>
            <person name="Antoshechkin I."/>
            <person name="Lee M.M."/>
            <person name="Goodwin Z."/>
            <person name="Lu X."/>
            <person name="Lewis E.E."/>
            <person name="Goodrich-Blair H."/>
            <person name="Stock S.P."/>
            <person name="Adams B.J."/>
            <person name="Sternberg P.W."/>
            <person name="Mortazavi A."/>
        </authorList>
    </citation>
    <scope>NUCLEOTIDE SEQUENCE [LARGE SCALE GENOMIC DNA]</scope>
    <source>
        <strain evidence="2 3">ALL</strain>
    </source>
</reference>
<feature type="compositionally biased region" description="Polar residues" evidence="1">
    <location>
        <begin position="1"/>
        <end position="29"/>
    </location>
</feature>
<keyword evidence="3" id="KW-1185">Reference proteome</keyword>
<protein>
    <submittedName>
        <fullName evidence="2">Uncharacterized protein</fullName>
    </submittedName>
</protein>
<comment type="caution">
    <text evidence="2">The sequence shown here is derived from an EMBL/GenBank/DDBJ whole genome shotgun (WGS) entry which is preliminary data.</text>
</comment>
<proteinExistence type="predicted"/>
<evidence type="ECO:0000313" key="3">
    <source>
        <dbReference type="Proteomes" id="UP000298663"/>
    </source>
</evidence>
<evidence type="ECO:0000256" key="1">
    <source>
        <dbReference type="SAM" id="MobiDB-lite"/>
    </source>
</evidence>